<gene>
    <name evidence="3" type="ORF">K490DRAFT_62113</name>
</gene>
<evidence type="ECO:0000313" key="3">
    <source>
        <dbReference type="EMBL" id="KAF2090785.1"/>
    </source>
</evidence>
<evidence type="ECO:0000313" key="4">
    <source>
        <dbReference type="Proteomes" id="UP000799776"/>
    </source>
</evidence>
<dbReference type="Pfam" id="PF13409">
    <property type="entry name" value="GST_N_2"/>
    <property type="match status" value="1"/>
</dbReference>
<feature type="domain" description="GST N-terminal" evidence="1">
    <location>
        <begin position="18"/>
        <end position="89"/>
    </location>
</feature>
<dbReference type="SUPFAM" id="SSF47616">
    <property type="entry name" value="GST C-terminal domain-like"/>
    <property type="match status" value="1"/>
</dbReference>
<reference evidence="3" key="1">
    <citation type="journal article" date="2020" name="Stud. Mycol.">
        <title>101 Dothideomycetes genomes: a test case for predicting lifestyles and emergence of pathogens.</title>
        <authorList>
            <person name="Haridas S."/>
            <person name="Albert R."/>
            <person name="Binder M."/>
            <person name="Bloem J."/>
            <person name="Labutti K."/>
            <person name="Salamov A."/>
            <person name="Andreopoulos B."/>
            <person name="Baker S."/>
            <person name="Barry K."/>
            <person name="Bills G."/>
            <person name="Bluhm B."/>
            <person name="Cannon C."/>
            <person name="Castanera R."/>
            <person name="Culley D."/>
            <person name="Daum C."/>
            <person name="Ezra D."/>
            <person name="Gonzalez J."/>
            <person name="Henrissat B."/>
            <person name="Kuo A."/>
            <person name="Liang C."/>
            <person name="Lipzen A."/>
            <person name="Lutzoni F."/>
            <person name="Magnuson J."/>
            <person name="Mondo S."/>
            <person name="Nolan M."/>
            <person name="Ohm R."/>
            <person name="Pangilinan J."/>
            <person name="Park H.-J."/>
            <person name="Ramirez L."/>
            <person name="Alfaro M."/>
            <person name="Sun H."/>
            <person name="Tritt A."/>
            <person name="Yoshinaga Y."/>
            <person name="Zwiers L.-H."/>
            <person name="Turgeon B."/>
            <person name="Goodwin S."/>
            <person name="Spatafora J."/>
            <person name="Crous P."/>
            <person name="Grigoriev I."/>
        </authorList>
    </citation>
    <scope>NUCLEOTIDE SEQUENCE</scope>
    <source>
        <strain evidence="3">CBS 121410</strain>
    </source>
</reference>
<organism evidence="3 4">
    <name type="scientific">Saccharata proteae CBS 121410</name>
    <dbReference type="NCBI Taxonomy" id="1314787"/>
    <lineage>
        <taxon>Eukaryota</taxon>
        <taxon>Fungi</taxon>
        <taxon>Dikarya</taxon>
        <taxon>Ascomycota</taxon>
        <taxon>Pezizomycotina</taxon>
        <taxon>Dothideomycetes</taxon>
        <taxon>Dothideomycetes incertae sedis</taxon>
        <taxon>Botryosphaeriales</taxon>
        <taxon>Saccharataceae</taxon>
        <taxon>Saccharata</taxon>
    </lineage>
</organism>
<accession>A0A9P4HX03</accession>
<dbReference type="SUPFAM" id="SSF52833">
    <property type="entry name" value="Thioredoxin-like"/>
    <property type="match status" value="1"/>
</dbReference>
<evidence type="ECO:0000259" key="2">
    <source>
        <dbReference type="Pfam" id="PF22041"/>
    </source>
</evidence>
<dbReference type="InterPro" id="IPR004045">
    <property type="entry name" value="Glutathione_S-Trfase_N"/>
</dbReference>
<dbReference type="Proteomes" id="UP000799776">
    <property type="component" value="Unassembled WGS sequence"/>
</dbReference>
<feature type="domain" description="Glutathione S-transferase UstS-like C-terminal" evidence="2">
    <location>
        <begin position="127"/>
        <end position="230"/>
    </location>
</feature>
<dbReference type="AlphaFoldDB" id="A0A9P4HX03"/>
<protein>
    <recommendedName>
        <fullName evidence="5">GST N-terminal domain-containing protein</fullName>
    </recommendedName>
</protein>
<keyword evidence="4" id="KW-1185">Reference proteome</keyword>
<evidence type="ECO:0000259" key="1">
    <source>
        <dbReference type="Pfam" id="PF13409"/>
    </source>
</evidence>
<name>A0A9P4HX03_9PEZI</name>
<comment type="caution">
    <text evidence="3">The sequence shown here is derived from an EMBL/GenBank/DDBJ whole genome shotgun (WGS) entry which is preliminary data.</text>
</comment>
<dbReference type="Pfam" id="PF22041">
    <property type="entry name" value="GST_C_7"/>
    <property type="match status" value="1"/>
</dbReference>
<dbReference type="InterPro" id="IPR036282">
    <property type="entry name" value="Glutathione-S-Trfase_C_sf"/>
</dbReference>
<dbReference type="Gene3D" id="3.40.30.10">
    <property type="entry name" value="Glutaredoxin"/>
    <property type="match status" value="1"/>
</dbReference>
<proteinExistence type="predicted"/>
<dbReference type="InterPro" id="IPR036249">
    <property type="entry name" value="Thioredoxin-like_sf"/>
</dbReference>
<dbReference type="Gene3D" id="1.20.1050.10">
    <property type="match status" value="1"/>
</dbReference>
<dbReference type="InterPro" id="IPR054416">
    <property type="entry name" value="GST_UstS-like_C"/>
</dbReference>
<evidence type="ECO:0008006" key="5">
    <source>
        <dbReference type="Google" id="ProtNLM"/>
    </source>
</evidence>
<dbReference type="EMBL" id="ML978712">
    <property type="protein sequence ID" value="KAF2090785.1"/>
    <property type="molecule type" value="Genomic_DNA"/>
</dbReference>
<dbReference type="OrthoDB" id="4951845at2759"/>
<sequence>MSSVILYDLPSKGRCACWSLNPWKTRMALNYKEITYRTEWVEYPDVEPKLKSLGIQANKDWPHFSIPAAKVGDEYLMDSKVIAKALEKQQPSPSLHLDAPVLGQVEELIPKLMTALGGNMYPRVPGTLLNEPSAVYFEETRKKRFGMPLSQFEKEKGGEQAYVAAKAPLEAMAALLNETDGPYFMGNTVSYADFVFVGFLHFCRRIRQDMFERVVATDRAFAMVYDACSKWLERDAE</sequence>